<keyword evidence="4" id="KW-1185">Reference proteome</keyword>
<sequence>MRDKRRIGVGLAAALLAAVALVPGEQGRAAAEGGTRVLFHDDFRSGFDTVGSWALLPTPGPNGTTLVAGDGVTSTSAGGLYVRPTGTNPSTGRPAFAASTGRQTAGGGGSDADHIKWLAYENRVATTGLPGFDIPATGALNCSATVSATASGVDQQPFGDRVADPQSDPRLASASLIAADFGSSAIADLAVTNTEVYAVYERLRTPGSTWASYSYVIPVARRTPHRRNTLRIRYDQGGSRVTWFVDGRQVLSTDRIGYRAFDRRYMVLDHGGTEEPLAVRETICGLGTGDELDGAGADGRGLVELDSTPGYYYDPRLGEPAPQSFADPASLPGSRLWGQGITLSVGSVDVRTTGTSG</sequence>
<evidence type="ECO:0000313" key="3">
    <source>
        <dbReference type="EMBL" id="MFC4031624.1"/>
    </source>
</evidence>
<organism evidence="3 4">
    <name type="scientific">Streptomyces polygonati</name>
    <dbReference type="NCBI Taxonomy" id="1617087"/>
    <lineage>
        <taxon>Bacteria</taxon>
        <taxon>Bacillati</taxon>
        <taxon>Actinomycetota</taxon>
        <taxon>Actinomycetes</taxon>
        <taxon>Kitasatosporales</taxon>
        <taxon>Streptomycetaceae</taxon>
        <taxon>Streptomyces</taxon>
    </lineage>
</organism>
<gene>
    <name evidence="3" type="ORF">ACFO3J_09055</name>
</gene>
<dbReference type="Pfam" id="PF19559">
    <property type="entry name" value="DUF6081"/>
    <property type="match status" value="1"/>
</dbReference>
<evidence type="ECO:0000256" key="1">
    <source>
        <dbReference type="SAM" id="MobiDB-lite"/>
    </source>
</evidence>
<comment type="caution">
    <text evidence="3">The sequence shown here is derived from an EMBL/GenBank/DDBJ whole genome shotgun (WGS) entry which is preliminary data.</text>
</comment>
<feature type="signal peptide" evidence="2">
    <location>
        <begin position="1"/>
        <end position="20"/>
    </location>
</feature>
<dbReference type="RefSeq" id="WP_386427911.1">
    <property type="nucleotide sequence ID" value="NZ_JBHSBB010000008.1"/>
</dbReference>
<proteinExistence type="predicted"/>
<dbReference type="InterPro" id="IPR045727">
    <property type="entry name" value="DUF6081"/>
</dbReference>
<dbReference type="Proteomes" id="UP001595765">
    <property type="component" value="Unassembled WGS sequence"/>
</dbReference>
<accession>A0ABV8HI46</accession>
<reference evidence="4" key="1">
    <citation type="journal article" date="2019" name="Int. J. Syst. Evol. Microbiol.">
        <title>The Global Catalogue of Microorganisms (GCM) 10K type strain sequencing project: providing services to taxonomists for standard genome sequencing and annotation.</title>
        <authorList>
            <consortium name="The Broad Institute Genomics Platform"/>
            <consortium name="The Broad Institute Genome Sequencing Center for Infectious Disease"/>
            <person name="Wu L."/>
            <person name="Ma J."/>
        </authorList>
    </citation>
    <scope>NUCLEOTIDE SEQUENCE [LARGE SCALE GENOMIC DNA]</scope>
    <source>
        <strain evidence="4">CGMCC 4.7237</strain>
    </source>
</reference>
<protein>
    <submittedName>
        <fullName evidence="3">DUF6081 family protein</fullName>
    </submittedName>
</protein>
<name>A0ABV8HI46_9ACTN</name>
<keyword evidence="2" id="KW-0732">Signal</keyword>
<feature type="chain" id="PRO_5047342284" evidence="2">
    <location>
        <begin position="21"/>
        <end position="357"/>
    </location>
</feature>
<feature type="region of interest" description="Disordered" evidence="1">
    <location>
        <begin position="81"/>
        <end position="109"/>
    </location>
</feature>
<evidence type="ECO:0000313" key="4">
    <source>
        <dbReference type="Proteomes" id="UP001595765"/>
    </source>
</evidence>
<dbReference type="EMBL" id="JBHSBB010000008">
    <property type="protein sequence ID" value="MFC4031624.1"/>
    <property type="molecule type" value="Genomic_DNA"/>
</dbReference>
<evidence type="ECO:0000256" key="2">
    <source>
        <dbReference type="SAM" id="SignalP"/>
    </source>
</evidence>